<dbReference type="OrthoDB" id="822156at2"/>
<evidence type="ECO:0000313" key="3">
    <source>
        <dbReference type="Proteomes" id="UP000293583"/>
    </source>
</evidence>
<feature type="transmembrane region" description="Helical" evidence="1">
    <location>
        <begin position="148"/>
        <end position="166"/>
    </location>
</feature>
<name>A0A4V2IW93_9BACT</name>
<feature type="transmembrane region" description="Helical" evidence="1">
    <location>
        <begin position="172"/>
        <end position="192"/>
    </location>
</feature>
<dbReference type="Proteomes" id="UP000293583">
    <property type="component" value="Unassembled WGS sequence"/>
</dbReference>
<proteinExistence type="predicted"/>
<feature type="transmembrane region" description="Helical" evidence="1">
    <location>
        <begin position="86"/>
        <end position="104"/>
    </location>
</feature>
<protein>
    <submittedName>
        <fullName evidence="2">Uncharacterized protein</fullName>
    </submittedName>
</protein>
<dbReference type="AlphaFoldDB" id="A0A4V2IW93"/>
<feature type="transmembrane region" description="Helical" evidence="1">
    <location>
        <begin position="12"/>
        <end position="35"/>
    </location>
</feature>
<keyword evidence="1" id="KW-0812">Transmembrane</keyword>
<feature type="transmembrane region" description="Helical" evidence="1">
    <location>
        <begin position="116"/>
        <end position="136"/>
    </location>
</feature>
<sequence>MSIKTKAAKLRFDLSGYYFFGLIFLVLLGFWPSYFAKFFNGTADFSFYFHFHAGVLILWMSLLIVQPILIRKKRLDIHRLLGKGSYLLIPLIFISIILLTHSRLPHQRQLSDDHLVGTFNSVKDLVILAVAFFIAIKYVKDFQLHARGMIVTGLAFIEPAFIRFTLRVISDPMMAYVATILTVYAVIIYLIYLERKQASARWVFPLVLSLYVIAHGMVIFDILYYPFWRNFVTWFAGLPLTIN</sequence>
<keyword evidence="3" id="KW-1185">Reference proteome</keyword>
<keyword evidence="1" id="KW-1133">Transmembrane helix</keyword>
<organism evidence="2 3">
    <name type="scientific">Aquirufa antheringensis</name>
    <dbReference type="NCBI Taxonomy" id="2516559"/>
    <lineage>
        <taxon>Bacteria</taxon>
        <taxon>Pseudomonadati</taxon>
        <taxon>Bacteroidota</taxon>
        <taxon>Cytophagia</taxon>
        <taxon>Cytophagales</taxon>
        <taxon>Flectobacillaceae</taxon>
        <taxon>Aquirufa</taxon>
    </lineage>
</organism>
<feature type="transmembrane region" description="Helical" evidence="1">
    <location>
        <begin position="47"/>
        <end position="65"/>
    </location>
</feature>
<reference evidence="2 3" key="1">
    <citation type="submission" date="2019-02" db="EMBL/GenBank/DDBJ databases">
        <title>Genome of a new Bacteroidetes strain.</title>
        <authorList>
            <person name="Pitt A."/>
        </authorList>
    </citation>
    <scope>NUCLEOTIDE SEQUENCE [LARGE SCALE GENOMIC DNA]</scope>
    <source>
        <strain evidence="2 3">103A-SOEBACH</strain>
    </source>
</reference>
<gene>
    <name evidence="2" type="ORF">EWU20_01185</name>
</gene>
<dbReference type="EMBL" id="SEWY01000001">
    <property type="protein sequence ID" value="TBH75215.1"/>
    <property type="molecule type" value="Genomic_DNA"/>
</dbReference>
<keyword evidence="1" id="KW-0472">Membrane</keyword>
<evidence type="ECO:0000313" key="2">
    <source>
        <dbReference type="EMBL" id="TBH75215.1"/>
    </source>
</evidence>
<dbReference type="RefSeq" id="WP_130922400.1">
    <property type="nucleotide sequence ID" value="NZ_JAANOM010000002.1"/>
</dbReference>
<accession>A0A4V2IW93</accession>
<evidence type="ECO:0000256" key="1">
    <source>
        <dbReference type="SAM" id="Phobius"/>
    </source>
</evidence>
<feature type="transmembrane region" description="Helical" evidence="1">
    <location>
        <begin position="204"/>
        <end position="225"/>
    </location>
</feature>
<comment type="caution">
    <text evidence="2">The sequence shown here is derived from an EMBL/GenBank/DDBJ whole genome shotgun (WGS) entry which is preliminary data.</text>
</comment>